<gene>
    <name evidence="1" type="ORF">Ahy_A06g028643</name>
</gene>
<comment type="caution">
    <text evidence="1">The sequence shown here is derived from an EMBL/GenBank/DDBJ whole genome shotgun (WGS) entry which is preliminary data.</text>
</comment>
<evidence type="ECO:0000313" key="2">
    <source>
        <dbReference type="Proteomes" id="UP000289738"/>
    </source>
</evidence>
<dbReference type="EMBL" id="SDMP01000006">
    <property type="protein sequence ID" value="RYR53497.1"/>
    <property type="molecule type" value="Genomic_DNA"/>
</dbReference>
<proteinExistence type="predicted"/>
<dbReference type="InterPro" id="IPR001280">
    <property type="entry name" value="PSI_PsaA/B"/>
</dbReference>
<evidence type="ECO:0008006" key="3">
    <source>
        <dbReference type="Google" id="ProtNLM"/>
    </source>
</evidence>
<dbReference type="SUPFAM" id="SSF81558">
    <property type="entry name" value="Photosystem I subunits PsaA/PsaB"/>
    <property type="match status" value="1"/>
</dbReference>
<dbReference type="AlphaFoldDB" id="A0A445CRF7"/>
<dbReference type="GO" id="GO:0016020">
    <property type="term" value="C:membrane"/>
    <property type="evidence" value="ECO:0007669"/>
    <property type="project" value="InterPro"/>
</dbReference>
<dbReference type="GO" id="GO:0009579">
    <property type="term" value="C:thylakoid"/>
    <property type="evidence" value="ECO:0007669"/>
    <property type="project" value="InterPro"/>
</dbReference>
<dbReference type="Proteomes" id="UP000289738">
    <property type="component" value="Chromosome A06"/>
</dbReference>
<keyword evidence="2" id="KW-1185">Reference proteome</keyword>
<dbReference type="GO" id="GO:0015979">
    <property type="term" value="P:photosynthesis"/>
    <property type="evidence" value="ECO:0007669"/>
    <property type="project" value="InterPro"/>
</dbReference>
<dbReference type="STRING" id="3818.A0A445CRF7"/>
<organism evidence="1 2">
    <name type="scientific">Arachis hypogaea</name>
    <name type="common">Peanut</name>
    <dbReference type="NCBI Taxonomy" id="3818"/>
    <lineage>
        <taxon>Eukaryota</taxon>
        <taxon>Viridiplantae</taxon>
        <taxon>Streptophyta</taxon>
        <taxon>Embryophyta</taxon>
        <taxon>Tracheophyta</taxon>
        <taxon>Spermatophyta</taxon>
        <taxon>Magnoliopsida</taxon>
        <taxon>eudicotyledons</taxon>
        <taxon>Gunneridae</taxon>
        <taxon>Pentapetalae</taxon>
        <taxon>rosids</taxon>
        <taxon>fabids</taxon>
        <taxon>Fabales</taxon>
        <taxon>Fabaceae</taxon>
        <taxon>Papilionoideae</taxon>
        <taxon>50 kb inversion clade</taxon>
        <taxon>dalbergioids sensu lato</taxon>
        <taxon>Dalbergieae</taxon>
        <taxon>Pterocarpus clade</taxon>
        <taxon>Arachis</taxon>
    </lineage>
</organism>
<sequence length="269" mass="31120">MSHHKKGVHRSQVIKSALIVDDSGWKLPNTFHVYYVMYMEVNFMSHFKSVEGKRYFMNASYSPSKVGSFGLYIHNDTMSALGRPQDMFSDTAIQLQPVLRVVHGFMKWAIPRRFGHRTTNHSECMNVALKGALFVMKSNEAQEQLASVADIEKNREKIPKMRITYCDRRASLILVEELEPLEGSIECGHMCLWSRQLQFLCRHALATCVAASVDWGSYVHPLYMQEAVFKVYEVELSLIPDEMLWPEWYGTRFCSNSAIRRKQSAYQFL</sequence>
<dbReference type="Gene3D" id="1.20.1130.10">
    <property type="entry name" value="Photosystem I PsaA/PsaB"/>
    <property type="match status" value="1"/>
</dbReference>
<dbReference type="InterPro" id="IPR036408">
    <property type="entry name" value="PSI_PsaA/B_sf"/>
</dbReference>
<evidence type="ECO:0000313" key="1">
    <source>
        <dbReference type="EMBL" id="RYR53497.1"/>
    </source>
</evidence>
<name>A0A445CRF7_ARAHY</name>
<accession>A0A445CRF7</accession>
<reference evidence="1 2" key="1">
    <citation type="submission" date="2019-01" db="EMBL/GenBank/DDBJ databases">
        <title>Sequencing of cultivated peanut Arachis hypogaea provides insights into genome evolution and oil improvement.</title>
        <authorList>
            <person name="Chen X."/>
        </authorList>
    </citation>
    <scope>NUCLEOTIDE SEQUENCE [LARGE SCALE GENOMIC DNA]</scope>
    <source>
        <strain evidence="2">cv. Fuhuasheng</strain>
        <tissue evidence="1">Leaves</tissue>
    </source>
</reference>
<protein>
    <recommendedName>
        <fullName evidence="3">SWIM-type domain-containing protein</fullName>
    </recommendedName>
</protein>
<dbReference type="Pfam" id="PF00223">
    <property type="entry name" value="PsaA_PsaB"/>
    <property type="match status" value="1"/>
</dbReference>